<dbReference type="EMBL" id="REGN01004455">
    <property type="protein sequence ID" value="RNA17438.1"/>
    <property type="molecule type" value="Genomic_DNA"/>
</dbReference>
<accession>A0A3M7R2F9</accession>
<name>A0A3M7R2F9_BRAPC</name>
<protein>
    <submittedName>
        <fullName evidence="1">Uncharacterized protein</fullName>
    </submittedName>
</protein>
<evidence type="ECO:0000313" key="2">
    <source>
        <dbReference type="Proteomes" id="UP000276133"/>
    </source>
</evidence>
<reference evidence="1 2" key="1">
    <citation type="journal article" date="2018" name="Sci. Rep.">
        <title>Genomic signatures of local adaptation to the degree of environmental predictability in rotifers.</title>
        <authorList>
            <person name="Franch-Gras L."/>
            <person name="Hahn C."/>
            <person name="Garcia-Roger E.M."/>
            <person name="Carmona M.J."/>
            <person name="Serra M."/>
            <person name="Gomez A."/>
        </authorList>
    </citation>
    <scope>NUCLEOTIDE SEQUENCE [LARGE SCALE GENOMIC DNA]</scope>
    <source>
        <strain evidence="1">HYR1</strain>
    </source>
</reference>
<organism evidence="1 2">
    <name type="scientific">Brachionus plicatilis</name>
    <name type="common">Marine rotifer</name>
    <name type="synonym">Brachionus muelleri</name>
    <dbReference type="NCBI Taxonomy" id="10195"/>
    <lineage>
        <taxon>Eukaryota</taxon>
        <taxon>Metazoa</taxon>
        <taxon>Spiralia</taxon>
        <taxon>Gnathifera</taxon>
        <taxon>Rotifera</taxon>
        <taxon>Eurotatoria</taxon>
        <taxon>Monogononta</taxon>
        <taxon>Pseudotrocha</taxon>
        <taxon>Ploima</taxon>
        <taxon>Brachionidae</taxon>
        <taxon>Brachionus</taxon>
    </lineage>
</organism>
<comment type="caution">
    <text evidence="1">The sequence shown here is derived from an EMBL/GenBank/DDBJ whole genome shotgun (WGS) entry which is preliminary data.</text>
</comment>
<proteinExistence type="predicted"/>
<dbReference type="AlphaFoldDB" id="A0A3M7R2F9"/>
<dbReference type="Proteomes" id="UP000276133">
    <property type="component" value="Unassembled WGS sequence"/>
</dbReference>
<keyword evidence="2" id="KW-1185">Reference proteome</keyword>
<evidence type="ECO:0000313" key="1">
    <source>
        <dbReference type="EMBL" id="RNA17438.1"/>
    </source>
</evidence>
<sequence>MYIIMIPQNTCTGFPRSILQSQNPKHDFGAGDKHHLAHIKIFLTYTACIKVVFRGLDHFFYGLICDPSPNAYLKKMIFIFTNYYYYYQFSWPQNPIANFRIIFHVGVKTITHNNNIIYLFLICVLTGF</sequence>
<gene>
    <name evidence="1" type="ORF">BpHYR1_034218</name>
</gene>